<organism evidence="3 4">
    <name type="scientific">Pseudonocardia thermophila</name>
    <dbReference type="NCBI Taxonomy" id="1848"/>
    <lineage>
        <taxon>Bacteria</taxon>
        <taxon>Bacillati</taxon>
        <taxon>Actinomycetota</taxon>
        <taxon>Actinomycetes</taxon>
        <taxon>Pseudonocardiales</taxon>
        <taxon>Pseudonocardiaceae</taxon>
        <taxon>Pseudonocardia</taxon>
    </lineage>
</organism>
<keyword evidence="4" id="KW-1185">Reference proteome</keyword>
<dbReference type="InterPro" id="IPR008613">
    <property type="entry name" value="Excalibur_Ca-bd_domain"/>
</dbReference>
<accession>A0A1M6R0J1</accession>
<evidence type="ECO:0000256" key="1">
    <source>
        <dbReference type="SAM" id="MobiDB-lite"/>
    </source>
</evidence>
<sequence length="145" mass="15479">MSDRRGCGCLLLLLLIGFLVVSPSVGPRVLMDRAKQFVQALPITLPTVPPERRTTATPIPTRAVPRATAEVRRPRTTTVPRLVPTVAAPSGGSARTPTTEERAPTAVYYENCAAARRAGAAPIRAGEPGYRPGLDRDRDGVACDH</sequence>
<feature type="compositionally biased region" description="Low complexity" evidence="1">
    <location>
        <begin position="55"/>
        <end position="68"/>
    </location>
</feature>
<protein>
    <submittedName>
        <fullName evidence="3">Excalibur calcium-binding domain-containing protein</fullName>
    </submittedName>
</protein>
<proteinExistence type="predicted"/>
<dbReference type="AlphaFoldDB" id="A0A1M6R0J1"/>
<dbReference type="EMBL" id="FRAP01000004">
    <property type="protein sequence ID" value="SHK25920.1"/>
    <property type="molecule type" value="Genomic_DNA"/>
</dbReference>
<evidence type="ECO:0000313" key="3">
    <source>
        <dbReference type="EMBL" id="SHK25920.1"/>
    </source>
</evidence>
<gene>
    <name evidence="3" type="ORF">SAMN05443637_104113</name>
</gene>
<evidence type="ECO:0000313" key="4">
    <source>
        <dbReference type="Proteomes" id="UP000184363"/>
    </source>
</evidence>
<dbReference type="STRING" id="1848.SAMN05443637_104113"/>
<evidence type="ECO:0000259" key="2">
    <source>
        <dbReference type="SMART" id="SM00894"/>
    </source>
</evidence>
<feature type="domain" description="Excalibur calcium-binding" evidence="2">
    <location>
        <begin position="108"/>
        <end position="144"/>
    </location>
</feature>
<feature type="region of interest" description="Disordered" evidence="1">
    <location>
        <begin position="123"/>
        <end position="145"/>
    </location>
</feature>
<feature type="compositionally biased region" description="Basic and acidic residues" evidence="1">
    <location>
        <begin position="133"/>
        <end position="145"/>
    </location>
</feature>
<dbReference type="Proteomes" id="UP000184363">
    <property type="component" value="Unassembled WGS sequence"/>
</dbReference>
<name>A0A1M6R0J1_PSETH</name>
<dbReference type="SMART" id="SM00894">
    <property type="entry name" value="Excalibur"/>
    <property type="match status" value="1"/>
</dbReference>
<dbReference type="Pfam" id="PF05901">
    <property type="entry name" value="Excalibur"/>
    <property type="match status" value="1"/>
</dbReference>
<feature type="region of interest" description="Disordered" evidence="1">
    <location>
        <begin position="84"/>
        <end position="103"/>
    </location>
</feature>
<feature type="region of interest" description="Disordered" evidence="1">
    <location>
        <begin position="48"/>
        <end position="79"/>
    </location>
</feature>
<reference evidence="3 4" key="1">
    <citation type="submission" date="2016-11" db="EMBL/GenBank/DDBJ databases">
        <authorList>
            <person name="Jaros S."/>
            <person name="Januszkiewicz K."/>
            <person name="Wedrychowicz H."/>
        </authorList>
    </citation>
    <scope>NUCLEOTIDE SEQUENCE [LARGE SCALE GENOMIC DNA]</scope>
    <source>
        <strain evidence="3 4">DSM 43832</strain>
    </source>
</reference>